<keyword evidence="11 16" id="KW-0520">NAD</keyword>
<dbReference type="GO" id="GO:0031966">
    <property type="term" value="C:mitochondrial membrane"/>
    <property type="evidence" value="ECO:0007669"/>
    <property type="project" value="UniProtKB-SubCell"/>
</dbReference>
<feature type="transmembrane region" description="Helical" evidence="16">
    <location>
        <begin position="78"/>
        <end position="95"/>
    </location>
</feature>
<protein>
    <recommendedName>
        <fullName evidence="4 16">NADH-ubiquinone oxidoreductase chain 4</fullName>
        <ecNumber evidence="3 16">7.1.1.2</ecNumber>
    </recommendedName>
</protein>
<evidence type="ECO:0000259" key="17">
    <source>
        <dbReference type="Pfam" id="PF00361"/>
    </source>
</evidence>
<evidence type="ECO:0000256" key="3">
    <source>
        <dbReference type="ARBA" id="ARBA00012944"/>
    </source>
</evidence>
<keyword evidence="7 16" id="KW-0812">Transmembrane</keyword>
<keyword evidence="10 16" id="KW-1133">Transmembrane helix</keyword>
<dbReference type="AlphaFoldDB" id="A0A7L7S348"/>
<keyword evidence="14 16" id="KW-0472">Membrane</keyword>
<comment type="subcellular location">
    <subcellularLocation>
        <location evidence="1 16">Mitochondrion membrane</location>
        <topology evidence="1 16">Multi-pass membrane protein</topology>
    </subcellularLocation>
</comment>
<feature type="domain" description="NADH:quinone oxidoreductase/Mrp antiporter transmembrane" evidence="17">
    <location>
        <begin position="98"/>
        <end position="379"/>
    </location>
</feature>
<dbReference type="PANTHER" id="PTHR43507">
    <property type="entry name" value="NADH-UBIQUINONE OXIDOREDUCTASE CHAIN 4"/>
    <property type="match status" value="1"/>
</dbReference>
<evidence type="ECO:0000256" key="1">
    <source>
        <dbReference type="ARBA" id="ARBA00004225"/>
    </source>
</evidence>
<dbReference type="GO" id="GO:0003954">
    <property type="term" value="F:NADH dehydrogenase activity"/>
    <property type="evidence" value="ECO:0007669"/>
    <property type="project" value="TreeGrafter"/>
</dbReference>
<comment type="function">
    <text evidence="16">Core subunit of the mitochondrial membrane respiratory chain NADH dehydrogenase (Complex I) which catalyzes electron transfer from NADH through the respiratory chain, using ubiquinone as an electron acceptor. Essential for the catalytic activity and assembly of complex I.</text>
</comment>
<evidence type="ECO:0000313" key="18">
    <source>
        <dbReference type="EMBL" id="QNV11793.1"/>
    </source>
</evidence>
<evidence type="ECO:0000256" key="8">
    <source>
        <dbReference type="ARBA" id="ARBA00022967"/>
    </source>
</evidence>
<dbReference type="GO" id="GO:0048039">
    <property type="term" value="F:ubiquinone binding"/>
    <property type="evidence" value="ECO:0007669"/>
    <property type="project" value="TreeGrafter"/>
</dbReference>
<evidence type="ECO:0000256" key="14">
    <source>
        <dbReference type="ARBA" id="ARBA00023136"/>
    </source>
</evidence>
<evidence type="ECO:0000256" key="4">
    <source>
        <dbReference type="ARBA" id="ARBA00021006"/>
    </source>
</evidence>
<feature type="transmembrane region" description="Helical" evidence="16">
    <location>
        <begin position="12"/>
        <end position="34"/>
    </location>
</feature>
<feature type="transmembrane region" description="Helical" evidence="16">
    <location>
        <begin position="289"/>
        <end position="316"/>
    </location>
</feature>
<evidence type="ECO:0000256" key="6">
    <source>
        <dbReference type="ARBA" id="ARBA00022660"/>
    </source>
</evidence>
<feature type="transmembrane region" description="Helical" evidence="16">
    <location>
        <begin position="328"/>
        <end position="349"/>
    </location>
</feature>
<dbReference type="InterPro" id="IPR003918">
    <property type="entry name" value="NADH_UbQ_OxRdtase"/>
</dbReference>
<evidence type="ECO:0000256" key="13">
    <source>
        <dbReference type="ARBA" id="ARBA00023128"/>
    </source>
</evidence>
<evidence type="ECO:0000256" key="16">
    <source>
        <dbReference type="RuleBase" id="RU003297"/>
    </source>
</evidence>
<organism evidence="18">
    <name type="scientific">Planorbis planorbis</name>
    <dbReference type="NCBI Taxonomy" id="191805"/>
    <lineage>
        <taxon>Eukaryota</taxon>
        <taxon>Metazoa</taxon>
        <taxon>Spiralia</taxon>
        <taxon>Lophotrochozoa</taxon>
        <taxon>Mollusca</taxon>
        <taxon>Gastropoda</taxon>
        <taxon>Heterobranchia</taxon>
        <taxon>Euthyneura</taxon>
        <taxon>Panpulmonata</taxon>
        <taxon>Hygrophila</taxon>
        <taxon>Lymnaeoidea</taxon>
        <taxon>Planorbidae</taxon>
        <taxon>Planorbis</taxon>
    </lineage>
</organism>
<feature type="transmembrane region" description="Helical" evidence="16">
    <location>
        <begin position="133"/>
        <end position="151"/>
    </location>
</feature>
<comment type="catalytic activity">
    <reaction evidence="15 16">
        <text>a ubiquinone + NADH + 5 H(+)(in) = a ubiquinol + NAD(+) + 4 H(+)(out)</text>
        <dbReference type="Rhea" id="RHEA:29091"/>
        <dbReference type="Rhea" id="RHEA-COMP:9565"/>
        <dbReference type="Rhea" id="RHEA-COMP:9566"/>
        <dbReference type="ChEBI" id="CHEBI:15378"/>
        <dbReference type="ChEBI" id="CHEBI:16389"/>
        <dbReference type="ChEBI" id="CHEBI:17976"/>
        <dbReference type="ChEBI" id="CHEBI:57540"/>
        <dbReference type="ChEBI" id="CHEBI:57945"/>
        <dbReference type="EC" id="7.1.1.2"/>
    </reaction>
</comment>
<evidence type="ECO:0000256" key="15">
    <source>
        <dbReference type="ARBA" id="ARBA00049551"/>
    </source>
</evidence>
<feature type="transmembrane region" description="Helical" evidence="16">
    <location>
        <begin position="204"/>
        <end position="225"/>
    </location>
</feature>
<dbReference type="PANTHER" id="PTHR43507:SF20">
    <property type="entry name" value="NADH-UBIQUINONE OXIDOREDUCTASE CHAIN 4"/>
    <property type="match status" value="1"/>
</dbReference>
<dbReference type="Pfam" id="PF00361">
    <property type="entry name" value="Proton_antipo_M"/>
    <property type="match status" value="1"/>
</dbReference>
<reference evidence="18" key="1">
    <citation type="submission" date="2020-08" db="EMBL/GenBank/DDBJ databases">
        <title>DNAmark Project.</title>
        <authorList>
            <person name="Leerhoei F."/>
        </authorList>
    </citation>
    <scope>NUCLEOTIDE SEQUENCE</scope>
    <source>
        <strain evidence="18">DM1273</strain>
    </source>
</reference>
<feature type="transmembrane region" description="Helical" evidence="16">
    <location>
        <begin position="163"/>
        <end position="184"/>
    </location>
</feature>
<keyword evidence="5 16" id="KW-0813">Transport</keyword>
<comment type="similarity">
    <text evidence="2 16">Belongs to the complex I subunit 4 family.</text>
</comment>
<feature type="transmembrane region" description="Helical" evidence="16">
    <location>
        <begin position="101"/>
        <end position="121"/>
    </location>
</feature>
<keyword evidence="12 16" id="KW-0830">Ubiquinone</keyword>
<geneLocation type="mitochondrion" evidence="18"/>
<accession>A0A7L7S348</accession>
<keyword evidence="9 16" id="KW-0249">Electron transport</keyword>
<dbReference type="PRINTS" id="PR01437">
    <property type="entry name" value="NUOXDRDTASE4"/>
</dbReference>
<dbReference type="EC" id="7.1.1.2" evidence="3 16"/>
<feature type="transmembrane region" description="Helical" evidence="16">
    <location>
        <begin position="361"/>
        <end position="382"/>
    </location>
</feature>
<keyword evidence="6 16" id="KW-0679">Respiratory chain</keyword>
<sequence>MFMTMIFLSISFFFVNSWAITFMMLVLSSLFFLINLNQFFEFSMNFIFHNSSISSIMLFLSCVLCLLVLISTPDYKKSFFKLCIFFLLFFLILTFSTNNVMLFYIFFEATLIPTLMLVSYWGYQPERLQAGSYMMLYTVCASLPLLLFILYNCYKSNSMMMMFSINTFYCNLIIILMVYGAFLVKLPMYSVHLWLPKAHVEASLAGSMLLAGILLKLGGYGIFQMNMLFNISGTKSLSLIIIMSFGLWGGLLASFMCLKQTDMKSFVAYSSVSHMSLIILGLLNDSFWGYFSSLITMFAHGFSSSALFCLTYFTYVKFYSRSMTHINGVISIFPKLSMMWFIYCCINMAMPPSLNLLGEMFITPVMLSLSNLFLVILGMMIFFSGLYNMYLYTMINHGMASIYSIPSEPVKGYQYMSIFSHMIPLLFLFKLEAFMCSLNKL</sequence>
<keyword evidence="8" id="KW-1278">Translocase</keyword>
<dbReference type="InterPro" id="IPR001750">
    <property type="entry name" value="ND/Mrp_TM"/>
</dbReference>
<evidence type="ECO:0000256" key="11">
    <source>
        <dbReference type="ARBA" id="ARBA00023027"/>
    </source>
</evidence>
<proteinExistence type="inferred from homology"/>
<evidence type="ECO:0000256" key="10">
    <source>
        <dbReference type="ARBA" id="ARBA00022989"/>
    </source>
</evidence>
<feature type="transmembrane region" description="Helical" evidence="16">
    <location>
        <begin position="237"/>
        <end position="258"/>
    </location>
</feature>
<evidence type="ECO:0000256" key="9">
    <source>
        <dbReference type="ARBA" id="ARBA00022982"/>
    </source>
</evidence>
<keyword evidence="13 16" id="KW-0496">Mitochondrion</keyword>
<feature type="transmembrane region" description="Helical" evidence="16">
    <location>
        <begin position="265"/>
        <end position="283"/>
    </location>
</feature>
<feature type="transmembrane region" description="Helical" evidence="16">
    <location>
        <begin position="46"/>
        <end position="71"/>
    </location>
</feature>
<name>A0A7L7S348_9GAST</name>
<dbReference type="EMBL" id="MT862401">
    <property type="protein sequence ID" value="QNV11793.1"/>
    <property type="molecule type" value="Genomic_DNA"/>
</dbReference>
<dbReference type="GO" id="GO:0015990">
    <property type="term" value="P:electron transport coupled proton transport"/>
    <property type="evidence" value="ECO:0007669"/>
    <property type="project" value="TreeGrafter"/>
</dbReference>
<evidence type="ECO:0000256" key="2">
    <source>
        <dbReference type="ARBA" id="ARBA00009025"/>
    </source>
</evidence>
<gene>
    <name evidence="18" type="primary">ND4</name>
</gene>
<evidence type="ECO:0000256" key="5">
    <source>
        <dbReference type="ARBA" id="ARBA00022448"/>
    </source>
</evidence>
<evidence type="ECO:0000256" key="12">
    <source>
        <dbReference type="ARBA" id="ARBA00023075"/>
    </source>
</evidence>
<dbReference type="GO" id="GO:0008137">
    <property type="term" value="F:NADH dehydrogenase (ubiquinone) activity"/>
    <property type="evidence" value="ECO:0007669"/>
    <property type="project" value="UniProtKB-UniRule"/>
</dbReference>
<evidence type="ECO:0000256" key="7">
    <source>
        <dbReference type="ARBA" id="ARBA00022692"/>
    </source>
</evidence>
<dbReference type="GO" id="GO:0042773">
    <property type="term" value="P:ATP synthesis coupled electron transport"/>
    <property type="evidence" value="ECO:0007669"/>
    <property type="project" value="InterPro"/>
</dbReference>